<reference evidence="3" key="1">
    <citation type="journal article" date="2013" name="Proc. Natl. Acad. Sci. U.S.A.">
        <title>Genome structure and metabolic features in the red seaweed Chondrus crispus shed light on evolution of the Archaeplastida.</title>
        <authorList>
            <person name="Collen J."/>
            <person name="Porcel B."/>
            <person name="Carre W."/>
            <person name="Ball S.G."/>
            <person name="Chaparro C."/>
            <person name="Tonon T."/>
            <person name="Barbeyron T."/>
            <person name="Michel G."/>
            <person name="Noel B."/>
            <person name="Valentin K."/>
            <person name="Elias M."/>
            <person name="Artiguenave F."/>
            <person name="Arun A."/>
            <person name="Aury J.M."/>
            <person name="Barbosa-Neto J.F."/>
            <person name="Bothwell J.H."/>
            <person name="Bouget F.Y."/>
            <person name="Brillet L."/>
            <person name="Cabello-Hurtado F."/>
            <person name="Capella-Gutierrez S."/>
            <person name="Charrier B."/>
            <person name="Cladiere L."/>
            <person name="Cock J.M."/>
            <person name="Coelho S.M."/>
            <person name="Colleoni C."/>
            <person name="Czjzek M."/>
            <person name="Da Silva C."/>
            <person name="Delage L."/>
            <person name="Denoeud F."/>
            <person name="Deschamps P."/>
            <person name="Dittami S.M."/>
            <person name="Gabaldon T."/>
            <person name="Gachon C.M."/>
            <person name="Groisillier A."/>
            <person name="Herve C."/>
            <person name="Jabbari K."/>
            <person name="Katinka M."/>
            <person name="Kloareg B."/>
            <person name="Kowalczyk N."/>
            <person name="Labadie K."/>
            <person name="Leblanc C."/>
            <person name="Lopez P.J."/>
            <person name="McLachlan D.H."/>
            <person name="Meslet-Cladiere L."/>
            <person name="Moustafa A."/>
            <person name="Nehr Z."/>
            <person name="Nyvall Collen P."/>
            <person name="Panaud O."/>
            <person name="Partensky F."/>
            <person name="Poulain J."/>
            <person name="Rensing S.A."/>
            <person name="Rousvoal S."/>
            <person name="Samson G."/>
            <person name="Symeonidi A."/>
            <person name="Weissenbach J."/>
            <person name="Zambounis A."/>
            <person name="Wincker P."/>
            <person name="Boyen C."/>
        </authorList>
    </citation>
    <scope>NUCLEOTIDE SEQUENCE [LARGE SCALE GENOMIC DNA]</scope>
    <source>
        <strain evidence="3">cv. Stackhouse</strain>
    </source>
</reference>
<dbReference type="AlphaFoldDB" id="R7QEM2"/>
<dbReference type="Proteomes" id="UP000012073">
    <property type="component" value="Unassembled WGS sequence"/>
</dbReference>
<organism evidence="2 3">
    <name type="scientific">Chondrus crispus</name>
    <name type="common">Carrageen Irish moss</name>
    <name type="synonym">Polymorpha crispa</name>
    <dbReference type="NCBI Taxonomy" id="2769"/>
    <lineage>
        <taxon>Eukaryota</taxon>
        <taxon>Rhodophyta</taxon>
        <taxon>Florideophyceae</taxon>
        <taxon>Rhodymeniophycidae</taxon>
        <taxon>Gigartinales</taxon>
        <taxon>Gigartinaceae</taxon>
        <taxon>Chondrus</taxon>
    </lineage>
</organism>
<dbReference type="KEGG" id="ccp:CHC_T00004033001"/>
<dbReference type="RefSeq" id="XP_005715725.1">
    <property type="nucleotide sequence ID" value="XM_005715668.1"/>
</dbReference>
<protein>
    <submittedName>
        <fullName evidence="2">Uncharacterized protein</fullName>
    </submittedName>
</protein>
<feature type="transmembrane region" description="Helical" evidence="1">
    <location>
        <begin position="6"/>
        <end position="30"/>
    </location>
</feature>
<sequence>MVYPPILEAIVELLSVSLVIFLHMSLLFLFPSARRKMFHFHSGTADFAHHDRHVRDVCGRGMLAYESERAERTGISKQ</sequence>
<dbReference type="Gramene" id="CDF35906">
    <property type="protein sequence ID" value="CDF35906"/>
    <property type="gene ID" value="CHC_T00004033001"/>
</dbReference>
<keyword evidence="1" id="KW-1133">Transmembrane helix</keyword>
<keyword evidence="3" id="KW-1185">Reference proteome</keyword>
<evidence type="ECO:0000256" key="1">
    <source>
        <dbReference type="SAM" id="Phobius"/>
    </source>
</evidence>
<dbReference type="EMBL" id="HG001750">
    <property type="protein sequence ID" value="CDF35906.1"/>
    <property type="molecule type" value="Genomic_DNA"/>
</dbReference>
<evidence type="ECO:0000313" key="2">
    <source>
        <dbReference type="EMBL" id="CDF35906.1"/>
    </source>
</evidence>
<keyword evidence="1" id="KW-0812">Transmembrane</keyword>
<gene>
    <name evidence="2" type="ORF">CHC_T00004033001</name>
</gene>
<name>R7QEM2_CHOCR</name>
<evidence type="ECO:0000313" key="3">
    <source>
        <dbReference type="Proteomes" id="UP000012073"/>
    </source>
</evidence>
<proteinExistence type="predicted"/>
<accession>R7QEM2</accession>
<keyword evidence="1" id="KW-0472">Membrane</keyword>
<dbReference type="GeneID" id="17323433"/>